<proteinExistence type="predicted"/>
<dbReference type="Gene3D" id="2.20.25.240">
    <property type="match status" value="1"/>
</dbReference>
<protein>
    <recommendedName>
        <fullName evidence="5">FLYWCH-type domain-containing protein</fullName>
    </recommendedName>
</protein>
<gene>
    <name evidence="8" type="ORF">HFQ381_LOCUS31925</name>
    <name evidence="7" type="ORF">LUA448_LOCUS31554</name>
    <name evidence="10" type="ORF">QYT958_LOCUS29533</name>
    <name evidence="6" type="ORF">TIS948_LOCUS3236</name>
    <name evidence="11" type="ORF">TOA249_LOCUS31561</name>
    <name evidence="9" type="ORF">UJA718_LOCUS34290</name>
</gene>
<dbReference type="OrthoDB" id="10013829at2759"/>
<organism evidence="6 12">
    <name type="scientific">Rotaria socialis</name>
    <dbReference type="NCBI Taxonomy" id="392032"/>
    <lineage>
        <taxon>Eukaryota</taxon>
        <taxon>Metazoa</taxon>
        <taxon>Spiralia</taxon>
        <taxon>Gnathifera</taxon>
        <taxon>Rotifera</taxon>
        <taxon>Eurotatoria</taxon>
        <taxon>Bdelloidea</taxon>
        <taxon>Philodinida</taxon>
        <taxon>Philodinidae</taxon>
        <taxon>Rotaria</taxon>
    </lineage>
</organism>
<dbReference type="Proteomes" id="UP000663833">
    <property type="component" value="Unassembled WGS sequence"/>
</dbReference>
<evidence type="ECO:0000313" key="12">
    <source>
        <dbReference type="Proteomes" id="UP000663825"/>
    </source>
</evidence>
<accession>A0A817M0P9</accession>
<sequence>MLSIVESKRNKPTLLLDAFRYTQDKIFNTAIYWKCENRLCPGRAIQYGSNPPSMKKPHNHDANEMT</sequence>
<evidence type="ECO:0000313" key="9">
    <source>
        <dbReference type="EMBL" id="CAF4661661.1"/>
    </source>
</evidence>
<keyword evidence="3" id="KW-0862">Zinc</keyword>
<dbReference type="EMBL" id="CAJNYD010004693">
    <property type="protein sequence ID" value="CAF3623592.1"/>
    <property type="molecule type" value="Genomic_DNA"/>
</dbReference>
<reference evidence="6" key="1">
    <citation type="submission" date="2021-02" db="EMBL/GenBank/DDBJ databases">
        <authorList>
            <person name="Nowell W R."/>
        </authorList>
    </citation>
    <scope>NUCLEOTIDE SEQUENCE</scope>
</reference>
<keyword evidence="1" id="KW-0479">Metal-binding</keyword>
<dbReference type="EMBL" id="CAJOBS010006498">
    <property type="protein sequence ID" value="CAF4913396.1"/>
    <property type="molecule type" value="Genomic_DNA"/>
</dbReference>
<feature type="region of interest" description="Disordered" evidence="4">
    <location>
        <begin position="46"/>
        <end position="66"/>
    </location>
</feature>
<feature type="domain" description="FLYWCH-type" evidence="5">
    <location>
        <begin position="5"/>
        <end position="60"/>
    </location>
</feature>
<dbReference type="AlphaFoldDB" id="A0A817M0P9"/>
<dbReference type="Pfam" id="PF04500">
    <property type="entry name" value="FLYWCH"/>
    <property type="match status" value="1"/>
</dbReference>
<evidence type="ECO:0000313" key="10">
    <source>
        <dbReference type="EMBL" id="CAF4883421.1"/>
    </source>
</evidence>
<evidence type="ECO:0000313" key="13">
    <source>
        <dbReference type="Proteomes" id="UP000663873"/>
    </source>
</evidence>
<evidence type="ECO:0000259" key="5">
    <source>
        <dbReference type="Pfam" id="PF04500"/>
    </source>
</evidence>
<dbReference type="Proteomes" id="UP000663873">
    <property type="component" value="Unassembled WGS sequence"/>
</dbReference>
<dbReference type="Proteomes" id="UP000663851">
    <property type="component" value="Unassembled WGS sequence"/>
</dbReference>
<keyword evidence="2" id="KW-0863">Zinc-finger</keyword>
<dbReference type="Proteomes" id="UP000663825">
    <property type="component" value="Unassembled WGS sequence"/>
</dbReference>
<evidence type="ECO:0000256" key="1">
    <source>
        <dbReference type="ARBA" id="ARBA00022723"/>
    </source>
</evidence>
<dbReference type="Proteomes" id="UP000663838">
    <property type="component" value="Unassembled WGS sequence"/>
</dbReference>
<dbReference type="EMBL" id="CAJOBP010030947">
    <property type="protein sequence ID" value="CAF4661661.1"/>
    <property type="molecule type" value="Genomic_DNA"/>
</dbReference>
<dbReference type="EMBL" id="CAJNXB010000210">
    <property type="protein sequence ID" value="CAF3035698.1"/>
    <property type="molecule type" value="Genomic_DNA"/>
</dbReference>
<name>A0A817M0P9_9BILA</name>
<evidence type="ECO:0000313" key="8">
    <source>
        <dbReference type="EMBL" id="CAF4569466.1"/>
    </source>
</evidence>
<dbReference type="EMBL" id="CAJOBO010007068">
    <property type="protein sequence ID" value="CAF4569466.1"/>
    <property type="molecule type" value="Genomic_DNA"/>
</dbReference>
<dbReference type="GO" id="GO:0008270">
    <property type="term" value="F:zinc ion binding"/>
    <property type="evidence" value="ECO:0007669"/>
    <property type="project" value="UniProtKB-KW"/>
</dbReference>
<dbReference type="EMBL" id="CAJOBR010008731">
    <property type="protein sequence ID" value="CAF4883421.1"/>
    <property type="molecule type" value="Genomic_DNA"/>
</dbReference>
<evidence type="ECO:0000313" key="11">
    <source>
        <dbReference type="EMBL" id="CAF4913396.1"/>
    </source>
</evidence>
<evidence type="ECO:0000313" key="6">
    <source>
        <dbReference type="EMBL" id="CAF3035698.1"/>
    </source>
</evidence>
<evidence type="ECO:0000256" key="3">
    <source>
        <dbReference type="ARBA" id="ARBA00022833"/>
    </source>
</evidence>
<evidence type="ECO:0000256" key="2">
    <source>
        <dbReference type="ARBA" id="ARBA00022771"/>
    </source>
</evidence>
<evidence type="ECO:0000313" key="7">
    <source>
        <dbReference type="EMBL" id="CAF3623592.1"/>
    </source>
</evidence>
<comment type="caution">
    <text evidence="6">The sequence shown here is derived from an EMBL/GenBank/DDBJ whole genome shotgun (WGS) entry which is preliminary data.</text>
</comment>
<evidence type="ECO:0000256" key="4">
    <source>
        <dbReference type="SAM" id="MobiDB-lite"/>
    </source>
</evidence>
<dbReference type="Proteomes" id="UP000663848">
    <property type="component" value="Unassembled WGS sequence"/>
</dbReference>
<keyword evidence="13" id="KW-1185">Reference proteome</keyword>
<dbReference type="InterPro" id="IPR007588">
    <property type="entry name" value="Znf_FLYWCH"/>
</dbReference>